<dbReference type="PANTHER" id="PTHR35121:SF4">
    <property type="entry name" value="SWIM-TYPE DOMAIN-CONTAINING PROTEIN"/>
    <property type="match status" value="1"/>
</dbReference>
<accession>A0A7J8VFD3</accession>
<dbReference type="PANTHER" id="PTHR35121">
    <property type="entry name" value="HOMEODOMAIN PROTEIN 8, PUTATIVE-RELATED"/>
    <property type="match status" value="1"/>
</dbReference>
<keyword evidence="2" id="KW-1185">Reference proteome</keyword>
<dbReference type="OrthoDB" id="1696465at2759"/>
<name>A0A7J8VFD3_9ROSI</name>
<evidence type="ECO:0000313" key="2">
    <source>
        <dbReference type="Proteomes" id="UP000593573"/>
    </source>
</evidence>
<comment type="caution">
    <text evidence="1">The sequence shown here is derived from an EMBL/GenBank/DDBJ whole genome shotgun (WGS) entry which is preliminary data.</text>
</comment>
<reference evidence="1 2" key="1">
    <citation type="journal article" date="2019" name="Genome Biol. Evol.">
        <title>Insights into the evolution of the New World diploid cottons (Gossypium, subgenus Houzingenia) based on genome sequencing.</title>
        <authorList>
            <person name="Grover C.E."/>
            <person name="Arick M.A. 2nd"/>
            <person name="Thrash A."/>
            <person name="Conover J.L."/>
            <person name="Sanders W.S."/>
            <person name="Peterson D.G."/>
            <person name="Frelichowski J.E."/>
            <person name="Scheffler J.A."/>
            <person name="Scheffler B.E."/>
            <person name="Wendel J.F."/>
        </authorList>
    </citation>
    <scope>NUCLEOTIDE SEQUENCE [LARGE SCALE GENOMIC DNA]</scope>
    <source>
        <strain evidence="1">57</strain>
        <tissue evidence="1">Leaf</tissue>
    </source>
</reference>
<gene>
    <name evidence="1" type="ORF">Goklo_005803</name>
</gene>
<protein>
    <submittedName>
        <fullName evidence="1">Uncharacterized protein</fullName>
    </submittedName>
</protein>
<organism evidence="1 2">
    <name type="scientific">Gossypium klotzschianum</name>
    <dbReference type="NCBI Taxonomy" id="34286"/>
    <lineage>
        <taxon>Eukaryota</taxon>
        <taxon>Viridiplantae</taxon>
        <taxon>Streptophyta</taxon>
        <taxon>Embryophyta</taxon>
        <taxon>Tracheophyta</taxon>
        <taxon>Spermatophyta</taxon>
        <taxon>Magnoliopsida</taxon>
        <taxon>eudicotyledons</taxon>
        <taxon>Gunneridae</taxon>
        <taxon>Pentapetalae</taxon>
        <taxon>rosids</taxon>
        <taxon>malvids</taxon>
        <taxon>Malvales</taxon>
        <taxon>Malvaceae</taxon>
        <taxon>Malvoideae</taxon>
        <taxon>Gossypium</taxon>
    </lineage>
</organism>
<dbReference type="Proteomes" id="UP000593573">
    <property type="component" value="Unassembled WGS sequence"/>
</dbReference>
<dbReference type="AlphaFoldDB" id="A0A7J8VFD3"/>
<proteinExistence type="predicted"/>
<dbReference type="EMBL" id="JABFAB010000010">
    <property type="protein sequence ID" value="MBA0661516.1"/>
    <property type="molecule type" value="Genomic_DNA"/>
</dbReference>
<evidence type="ECO:0000313" key="1">
    <source>
        <dbReference type="EMBL" id="MBA0661516.1"/>
    </source>
</evidence>
<sequence>MGSGAAEMMFRGVFEGSISMQDCLIERRPYHRNCQCALHNLKGFCSSTCSPRTTNISFPKKQTWGDCSLSLSAPKFSSPSPLLPNASFTNTIQNIDSTPVLYEAEGWILGMMYLYSILSRYALKEMDVLHIIENCAKTNK</sequence>